<dbReference type="Proteomes" id="UP000253817">
    <property type="component" value="Unassembled WGS sequence"/>
</dbReference>
<keyword evidence="5" id="KW-1185">Reference proteome</keyword>
<evidence type="ECO:0000313" key="5">
    <source>
        <dbReference type="Proteomes" id="UP000253817"/>
    </source>
</evidence>
<feature type="chain" id="PRO_5039267008" evidence="2">
    <location>
        <begin position="28"/>
        <end position="104"/>
    </location>
</feature>
<organism evidence="4 6">
    <name type="scientific">Eggerthella sinensis</name>
    <dbReference type="NCBI Taxonomy" id="242230"/>
    <lineage>
        <taxon>Bacteria</taxon>
        <taxon>Bacillati</taxon>
        <taxon>Actinomycetota</taxon>
        <taxon>Coriobacteriia</taxon>
        <taxon>Eggerthellales</taxon>
        <taxon>Eggerthellaceae</taxon>
        <taxon>Eggerthella</taxon>
    </lineage>
</organism>
<accession>A0A3N0J2C7</accession>
<evidence type="ECO:0000313" key="3">
    <source>
        <dbReference type="EMBL" id="RDB69105.1"/>
    </source>
</evidence>
<comment type="caution">
    <text evidence="4">The sequence shown here is derived from an EMBL/GenBank/DDBJ whole genome shotgun (WGS) entry which is preliminary data.</text>
</comment>
<evidence type="ECO:0000313" key="6">
    <source>
        <dbReference type="Proteomes" id="UP000270112"/>
    </source>
</evidence>
<sequence length="104" mass="10808">MSHILNARPLRALFASLLLVLAIPALAFASPSALNGSGTSDDPYQIATANDLRTLASEIGSSGTNFSYVLMNDIAFDATQENGYTPPQAHLRAPSTGTVTQSAA</sequence>
<feature type="signal peptide" evidence="2">
    <location>
        <begin position="1"/>
        <end position="27"/>
    </location>
</feature>
<dbReference type="OrthoDB" id="3187809at2"/>
<feature type="region of interest" description="Disordered" evidence="1">
    <location>
        <begin position="81"/>
        <end position="104"/>
    </location>
</feature>
<evidence type="ECO:0000313" key="4">
    <source>
        <dbReference type="EMBL" id="RNM43126.1"/>
    </source>
</evidence>
<dbReference type="EMBL" id="PPTT01000011">
    <property type="protein sequence ID" value="RDB69105.1"/>
    <property type="molecule type" value="Genomic_DNA"/>
</dbReference>
<feature type="compositionally biased region" description="Polar residues" evidence="1">
    <location>
        <begin position="95"/>
        <end position="104"/>
    </location>
</feature>
<evidence type="ECO:0000256" key="1">
    <source>
        <dbReference type="SAM" id="MobiDB-lite"/>
    </source>
</evidence>
<gene>
    <name evidence="3" type="ORF">C1876_07660</name>
    <name evidence="4" type="ORF">DMP09_01370</name>
</gene>
<dbReference type="RefSeq" id="WP_114546130.1">
    <property type="nucleotide sequence ID" value="NZ_PPTT01000011.1"/>
</dbReference>
<reference evidence="4" key="3">
    <citation type="journal article" date="2019" name="Microbiol. Resour. Announc.">
        <title>Draft Genome Sequences of Type Strains of Gordonibacter faecihominis, Paraeggerthella hongkongensis, Parvibacter caecicola,Slackia equolifaciens, Slackia faecicanis, and Slackia isoflavoniconvertens.</title>
        <authorList>
            <person name="Danylec N."/>
            <person name="Stoll D.A."/>
            <person name="Dotsch A."/>
            <person name="Huch M."/>
        </authorList>
    </citation>
    <scope>NUCLEOTIDE SEQUENCE</scope>
    <source>
        <strain evidence="4">DSM 16107</strain>
    </source>
</reference>
<proteinExistence type="predicted"/>
<reference evidence="6" key="2">
    <citation type="submission" date="2018-05" db="EMBL/GenBank/DDBJ databases">
        <title>Genome Sequencing of selected type strains of the family Eggerthellaceae.</title>
        <authorList>
            <person name="Danylec N."/>
            <person name="Stoll D.A."/>
            <person name="Doetsch A."/>
            <person name="Huch M."/>
        </authorList>
    </citation>
    <scope>NUCLEOTIDE SEQUENCE [LARGE SCALE GENOMIC DNA]</scope>
    <source>
        <strain evidence="6">DSM 16107</strain>
    </source>
</reference>
<protein>
    <submittedName>
        <fullName evidence="4">Uncharacterized protein</fullName>
    </submittedName>
</protein>
<dbReference type="Proteomes" id="UP000270112">
    <property type="component" value="Unassembled WGS sequence"/>
</dbReference>
<evidence type="ECO:0000256" key="2">
    <source>
        <dbReference type="SAM" id="SignalP"/>
    </source>
</evidence>
<keyword evidence="2" id="KW-0732">Signal</keyword>
<dbReference type="EMBL" id="QICC01000003">
    <property type="protein sequence ID" value="RNM43126.1"/>
    <property type="molecule type" value="Genomic_DNA"/>
</dbReference>
<reference evidence="3 5" key="1">
    <citation type="journal article" date="2018" name="Elife">
        <title>Discovery and characterization of a prevalent human gut bacterial enzyme sufficient for the inactivation of a family of plant toxins.</title>
        <authorList>
            <person name="Koppel N."/>
            <person name="Bisanz J.E."/>
            <person name="Pandelia M.E."/>
            <person name="Turnbaugh P.J."/>
            <person name="Balskus E.P."/>
        </authorList>
    </citation>
    <scope>NUCLEOTIDE SEQUENCE [LARGE SCALE GENOMIC DNA]</scope>
    <source>
        <strain evidence="3 5">DSM 16107</strain>
    </source>
</reference>
<dbReference type="AlphaFoldDB" id="A0A3N0J2C7"/>
<name>A0A3N0J2C7_9ACTN</name>